<protein>
    <submittedName>
        <fullName evidence="1">Uncharacterized protein</fullName>
    </submittedName>
</protein>
<reference evidence="2" key="1">
    <citation type="journal article" date="2019" name="Int. J. Syst. Evol. Microbiol.">
        <title>The Global Catalogue of Microorganisms (GCM) 10K type strain sequencing project: providing services to taxonomists for standard genome sequencing and annotation.</title>
        <authorList>
            <consortium name="The Broad Institute Genomics Platform"/>
            <consortium name="The Broad Institute Genome Sequencing Center for Infectious Disease"/>
            <person name="Wu L."/>
            <person name="Ma J."/>
        </authorList>
    </citation>
    <scope>NUCLEOTIDE SEQUENCE [LARGE SCALE GENOMIC DNA]</scope>
    <source>
        <strain evidence="2">CCUG 60523</strain>
    </source>
</reference>
<dbReference type="RefSeq" id="WP_377904174.1">
    <property type="nucleotide sequence ID" value="NZ_JBHRZS010000006.1"/>
</dbReference>
<evidence type="ECO:0000313" key="2">
    <source>
        <dbReference type="Proteomes" id="UP001595805"/>
    </source>
</evidence>
<evidence type="ECO:0000313" key="1">
    <source>
        <dbReference type="EMBL" id="MFC3879600.1"/>
    </source>
</evidence>
<gene>
    <name evidence="1" type="ORF">ACFOSV_05415</name>
</gene>
<sequence>MSELILYAVVFLLLIGHCLMAGKMYRQVHEDQNLSVTEKNDWKLKALILPIYFFPKYKSTKS</sequence>
<organism evidence="1 2">
    <name type="scientific">Algoriphagus namhaensis</name>
    <dbReference type="NCBI Taxonomy" id="915353"/>
    <lineage>
        <taxon>Bacteria</taxon>
        <taxon>Pseudomonadati</taxon>
        <taxon>Bacteroidota</taxon>
        <taxon>Cytophagia</taxon>
        <taxon>Cytophagales</taxon>
        <taxon>Cyclobacteriaceae</taxon>
        <taxon>Algoriphagus</taxon>
    </lineage>
</organism>
<name>A0ABV8ARI2_9BACT</name>
<dbReference type="EMBL" id="JBHRZS010000006">
    <property type="protein sequence ID" value="MFC3879600.1"/>
    <property type="molecule type" value="Genomic_DNA"/>
</dbReference>
<accession>A0ABV8ARI2</accession>
<dbReference type="Proteomes" id="UP001595805">
    <property type="component" value="Unassembled WGS sequence"/>
</dbReference>
<keyword evidence="2" id="KW-1185">Reference proteome</keyword>
<comment type="caution">
    <text evidence="1">The sequence shown here is derived from an EMBL/GenBank/DDBJ whole genome shotgun (WGS) entry which is preliminary data.</text>
</comment>
<proteinExistence type="predicted"/>